<dbReference type="Proteomes" id="UP001140076">
    <property type="component" value="Unassembled WGS sequence"/>
</dbReference>
<accession>A0A9X3NL52</accession>
<reference evidence="2" key="1">
    <citation type="submission" date="2021-10" db="EMBL/GenBank/DDBJ databases">
        <title>Streptomonospora sp. nov., isolated from mangrove soil.</title>
        <authorList>
            <person name="Chen X."/>
            <person name="Ge X."/>
            <person name="Liu W."/>
        </authorList>
    </citation>
    <scope>NUCLEOTIDE SEQUENCE</scope>
    <source>
        <strain evidence="2">S1-112</strain>
    </source>
</reference>
<organism evidence="2 3">
    <name type="scientific">Streptomonospora mangrovi</name>
    <dbReference type="NCBI Taxonomy" id="2883123"/>
    <lineage>
        <taxon>Bacteria</taxon>
        <taxon>Bacillati</taxon>
        <taxon>Actinomycetota</taxon>
        <taxon>Actinomycetes</taxon>
        <taxon>Streptosporangiales</taxon>
        <taxon>Nocardiopsidaceae</taxon>
        <taxon>Streptomonospora</taxon>
    </lineage>
</organism>
<dbReference type="AlphaFoldDB" id="A0A9X3NL52"/>
<dbReference type="RefSeq" id="WP_270071129.1">
    <property type="nucleotide sequence ID" value="NZ_JAJAQC010000007.1"/>
</dbReference>
<feature type="region of interest" description="Disordered" evidence="1">
    <location>
        <begin position="198"/>
        <end position="270"/>
    </location>
</feature>
<evidence type="ECO:0000256" key="1">
    <source>
        <dbReference type="SAM" id="MobiDB-lite"/>
    </source>
</evidence>
<comment type="caution">
    <text evidence="2">The sequence shown here is derived from an EMBL/GenBank/DDBJ whole genome shotgun (WGS) entry which is preliminary data.</text>
</comment>
<evidence type="ECO:0000313" key="2">
    <source>
        <dbReference type="EMBL" id="MDA0563844.1"/>
    </source>
</evidence>
<protein>
    <submittedName>
        <fullName evidence="2">Uncharacterized protein</fullName>
    </submittedName>
</protein>
<evidence type="ECO:0000313" key="3">
    <source>
        <dbReference type="Proteomes" id="UP001140076"/>
    </source>
</evidence>
<dbReference type="EMBL" id="JAJAQC010000007">
    <property type="protein sequence ID" value="MDA0563844.1"/>
    <property type="molecule type" value="Genomic_DNA"/>
</dbReference>
<sequence>MADSVQYRALLAVDIERSAGRGNVALREIRAVLAEALRAAVARSGIDWAACLHDDLGDGLRVVAPTGLPKAALVHPLVPELAARLRAHNRRAAPRTAVRVRAALHAGEVDVPDGHGQGATVTGGPLEVLARLLDAPVLKGALADAPDSVSLALLMSRHFYEETVPHGYPGIDPGDFHQVTCAAKEYTAEAWLHLAPDSAAAGRPPHRSPEAGPEAAGGPESGGGAVPSGGHEPAGGQPGGHSTMVNTATGNGAVYATQHGTLHVHGPGGR</sequence>
<keyword evidence="3" id="KW-1185">Reference proteome</keyword>
<gene>
    <name evidence="2" type="ORF">LG943_05810</name>
</gene>
<feature type="compositionally biased region" description="Gly residues" evidence="1">
    <location>
        <begin position="219"/>
        <end position="239"/>
    </location>
</feature>
<name>A0A9X3NL52_9ACTN</name>
<proteinExistence type="predicted"/>